<dbReference type="EMBL" id="DVMR01000042">
    <property type="protein sequence ID" value="HIU43632.1"/>
    <property type="molecule type" value="Genomic_DNA"/>
</dbReference>
<organism evidence="2 3">
    <name type="scientific">Candidatus Ventrousia excrementavium</name>
    <dbReference type="NCBI Taxonomy" id="2840961"/>
    <lineage>
        <taxon>Bacteria</taxon>
        <taxon>Bacillati</taxon>
        <taxon>Bacillota</taxon>
        <taxon>Clostridia</taxon>
        <taxon>Eubacteriales</taxon>
        <taxon>Clostridiaceae</taxon>
        <taxon>Clostridiaceae incertae sedis</taxon>
        <taxon>Candidatus Ventrousia</taxon>
    </lineage>
</organism>
<proteinExistence type="predicted"/>
<accession>A0A9D1LLN0</accession>
<evidence type="ECO:0000313" key="2">
    <source>
        <dbReference type="EMBL" id="HIU43632.1"/>
    </source>
</evidence>
<dbReference type="Proteomes" id="UP000824073">
    <property type="component" value="Unassembled WGS sequence"/>
</dbReference>
<name>A0A9D1LLN0_9CLOT</name>
<evidence type="ECO:0000256" key="1">
    <source>
        <dbReference type="SAM" id="MobiDB-lite"/>
    </source>
</evidence>
<reference evidence="2" key="1">
    <citation type="submission" date="2020-10" db="EMBL/GenBank/DDBJ databases">
        <authorList>
            <person name="Gilroy R."/>
        </authorList>
    </citation>
    <scope>NUCLEOTIDE SEQUENCE</scope>
    <source>
        <strain evidence="2">CHK191-8634</strain>
    </source>
</reference>
<reference evidence="2" key="2">
    <citation type="journal article" date="2021" name="PeerJ">
        <title>Extensive microbial diversity within the chicken gut microbiome revealed by metagenomics and culture.</title>
        <authorList>
            <person name="Gilroy R."/>
            <person name="Ravi A."/>
            <person name="Getino M."/>
            <person name="Pursley I."/>
            <person name="Horton D.L."/>
            <person name="Alikhan N.F."/>
            <person name="Baker D."/>
            <person name="Gharbi K."/>
            <person name="Hall N."/>
            <person name="Watson M."/>
            <person name="Adriaenssens E.M."/>
            <person name="Foster-Nyarko E."/>
            <person name="Jarju S."/>
            <person name="Secka A."/>
            <person name="Antonio M."/>
            <person name="Oren A."/>
            <person name="Chaudhuri R.R."/>
            <person name="La Ragione R."/>
            <person name="Hildebrand F."/>
            <person name="Pallen M.J."/>
        </authorList>
    </citation>
    <scope>NUCLEOTIDE SEQUENCE</scope>
    <source>
        <strain evidence="2">CHK191-8634</strain>
    </source>
</reference>
<evidence type="ECO:0000313" key="3">
    <source>
        <dbReference type="Proteomes" id="UP000824073"/>
    </source>
</evidence>
<comment type="caution">
    <text evidence="2">The sequence shown here is derived from an EMBL/GenBank/DDBJ whole genome shotgun (WGS) entry which is preliminary data.</text>
</comment>
<feature type="compositionally biased region" description="Low complexity" evidence="1">
    <location>
        <begin position="90"/>
        <end position="99"/>
    </location>
</feature>
<dbReference type="AlphaFoldDB" id="A0A9D1LLN0"/>
<feature type="compositionally biased region" description="Polar residues" evidence="1">
    <location>
        <begin position="48"/>
        <end position="61"/>
    </location>
</feature>
<protein>
    <submittedName>
        <fullName evidence="2">Uncharacterized protein</fullName>
    </submittedName>
</protein>
<gene>
    <name evidence="2" type="ORF">IAB67_04960</name>
</gene>
<sequence length="177" mass="18148">MAELDERLKGLDGDSLKKVLEAAGALLGKEEPTRAVDTQASEPVPGSPEQNQRTAPEQTVLPTLPPGGAGESTGSEAPAGLNQLLDALLGSSSQSSPGGTAEPPQASAGSASALTSALPQLLQAFSSKNNYIDENRLNLIKAIKPYMAETRAGSVDRAIKMANMAKAAKMALGLLGR</sequence>
<feature type="region of interest" description="Disordered" evidence="1">
    <location>
        <begin position="25"/>
        <end position="112"/>
    </location>
</feature>